<dbReference type="GO" id="GO:0016705">
    <property type="term" value="F:oxidoreductase activity, acting on paired donors, with incorporation or reduction of molecular oxygen"/>
    <property type="evidence" value="ECO:0007669"/>
    <property type="project" value="InterPro"/>
</dbReference>
<evidence type="ECO:0000256" key="9">
    <source>
        <dbReference type="ARBA" id="ARBA00023002"/>
    </source>
</evidence>
<dbReference type="GO" id="GO:0005506">
    <property type="term" value="F:iron ion binding"/>
    <property type="evidence" value="ECO:0007669"/>
    <property type="project" value="InterPro"/>
</dbReference>
<keyword evidence="4 12" id="KW-0349">Heme</keyword>
<evidence type="ECO:0008006" key="16">
    <source>
        <dbReference type="Google" id="ProtNLM"/>
    </source>
</evidence>
<dbReference type="eggNOG" id="KOG0156">
    <property type="taxonomic scope" value="Eukaryota"/>
</dbReference>
<evidence type="ECO:0000256" key="4">
    <source>
        <dbReference type="ARBA" id="ARBA00022617"/>
    </source>
</evidence>
<keyword evidence="15" id="KW-1185">Reference proteome</keyword>
<comment type="cofactor">
    <cofactor evidence="1 12">
        <name>heme</name>
        <dbReference type="ChEBI" id="CHEBI:30413"/>
    </cofactor>
</comment>
<evidence type="ECO:0000256" key="2">
    <source>
        <dbReference type="ARBA" id="ARBA00004167"/>
    </source>
</evidence>
<dbReference type="CDD" id="cd11072">
    <property type="entry name" value="CYP71-like"/>
    <property type="match status" value="1"/>
</dbReference>
<keyword evidence="6 12" id="KW-0479">Metal-binding</keyword>
<dbReference type="PANTHER" id="PTHR47955:SF11">
    <property type="entry name" value="4-HYDROXYPHENYLACETALDEHYDE OXIME MONOOXYGENASE"/>
    <property type="match status" value="1"/>
</dbReference>
<dbReference type="STRING" id="77586.A0A0D9VGL7"/>
<keyword evidence="8" id="KW-1133">Transmembrane helix</keyword>
<evidence type="ECO:0000313" key="14">
    <source>
        <dbReference type="EnsemblPlants" id="LPERR02G15160.1"/>
    </source>
</evidence>
<keyword evidence="11 13" id="KW-0503">Monooxygenase</keyword>
<dbReference type="GO" id="GO:0004497">
    <property type="term" value="F:monooxygenase activity"/>
    <property type="evidence" value="ECO:0007669"/>
    <property type="project" value="UniProtKB-KW"/>
</dbReference>
<sequence>MEERTLILALALSLLFIVLSKLLLSFALKPKLNFPPGPWTLPLIGSIHHLGNHPNTHRALRNLSQKHGPLMQLWLGEVPAVVVSTPDVAQEILRNQDLNFADRHISTTVATVSFGASDIFFSPYSERWRHLRKLSMQELLTAARVRSFQVVREEEVARLVRGLAADAARGGGVAVDLGRRIGKLVNDVVMRCSVGSRCRYRDEFLDALEMAKNQLTLLSIADLFPSSRLARMVAVAPRRALSGRQRMERIIEDIIREHKEEMVVSAGDEVAAGKDCFVNVLLRLQKEGGTPIPITNDVIVVLLFDMFTGGSETSSTVMTWIMAELMRWPRVMAKAQAEVRQALKGKATITEDDIVGLNYLKMVIKETLRLHPPAPLGAPHRCRETCKVMGYDVLKGTCVFINVWAMGRDPKYWEDPKEFKPERFENSDIDYKGNNFEFLPFGSGRRSCPGINLGLANMELALASLLYHFDWKLPDGMSPKDLDMQETPGIVAAKLTSLNVFPLTHVAPLVGA</sequence>
<dbReference type="Pfam" id="PF00067">
    <property type="entry name" value="p450"/>
    <property type="match status" value="1"/>
</dbReference>
<keyword evidence="5" id="KW-0812">Transmembrane</keyword>
<name>A0A0D9VGL7_9ORYZ</name>
<dbReference type="InterPro" id="IPR036396">
    <property type="entry name" value="Cyt_P450_sf"/>
</dbReference>
<accession>A0A0D9VGL7</accession>
<dbReference type="PROSITE" id="PS00086">
    <property type="entry name" value="CYTOCHROME_P450"/>
    <property type="match status" value="1"/>
</dbReference>
<evidence type="ECO:0000256" key="12">
    <source>
        <dbReference type="PIRSR" id="PIRSR602401-1"/>
    </source>
</evidence>
<dbReference type="GO" id="GO:0016020">
    <property type="term" value="C:membrane"/>
    <property type="evidence" value="ECO:0007669"/>
    <property type="project" value="UniProtKB-SubCell"/>
</dbReference>
<dbReference type="FunFam" id="1.10.630.10:FF:000008">
    <property type="entry name" value="Cytochrome P450 71D8"/>
    <property type="match status" value="1"/>
</dbReference>
<evidence type="ECO:0000256" key="8">
    <source>
        <dbReference type="ARBA" id="ARBA00022989"/>
    </source>
</evidence>
<evidence type="ECO:0000256" key="7">
    <source>
        <dbReference type="ARBA" id="ARBA00022857"/>
    </source>
</evidence>
<keyword evidence="8" id="KW-0472">Membrane</keyword>
<dbReference type="GO" id="GO:0020037">
    <property type="term" value="F:heme binding"/>
    <property type="evidence" value="ECO:0007669"/>
    <property type="project" value="InterPro"/>
</dbReference>
<dbReference type="InterPro" id="IPR017972">
    <property type="entry name" value="Cyt_P450_CS"/>
</dbReference>
<dbReference type="Proteomes" id="UP000032180">
    <property type="component" value="Chromosome 2"/>
</dbReference>
<dbReference type="AlphaFoldDB" id="A0A0D9VGL7"/>
<protein>
    <recommendedName>
        <fullName evidence="16">Cytochrome P450</fullName>
    </recommendedName>
</protein>
<evidence type="ECO:0000256" key="5">
    <source>
        <dbReference type="ARBA" id="ARBA00022692"/>
    </source>
</evidence>
<evidence type="ECO:0000256" key="1">
    <source>
        <dbReference type="ARBA" id="ARBA00001971"/>
    </source>
</evidence>
<organism evidence="14 15">
    <name type="scientific">Leersia perrieri</name>
    <dbReference type="NCBI Taxonomy" id="77586"/>
    <lineage>
        <taxon>Eukaryota</taxon>
        <taxon>Viridiplantae</taxon>
        <taxon>Streptophyta</taxon>
        <taxon>Embryophyta</taxon>
        <taxon>Tracheophyta</taxon>
        <taxon>Spermatophyta</taxon>
        <taxon>Magnoliopsida</taxon>
        <taxon>Liliopsida</taxon>
        <taxon>Poales</taxon>
        <taxon>Poaceae</taxon>
        <taxon>BOP clade</taxon>
        <taxon>Oryzoideae</taxon>
        <taxon>Oryzeae</taxon>
        <taxon>Oryzinae</taxon>
        <taxon>Leersia</taxon>
    </lineage>
</organism>
<reference evidence="14" key="3">
    <citation type="submission" date="2015-04" db="UniProtKB">
        <authorList>
            <consortium name="EnsemblPlants"/>
        </authorList>
    </citation>
    <scope>IDENTIFICATION</scope>
</reference>
<feature type="binding site" description="axial binding residue" evidence="12">
    <location>
        <position position="448"/>
    </location>
    <ligand>
        <name>heme</name>
        <dbReference type="ChEBI" id="CHEBI:30413"/>
    </ligand>
    <ligandPart>
        <name>Fe</name>
        <dbReference type="ChEBI" id="CHEBI:18248"/>
    </ligandPart>
</feature>
<evidence type="ECO:0000256" key="6">
    <source>
        <dbReference type="ARBA" id="ARBA00022723"/>
    </source>
</evidence>
<dbReference type="GO" id="GO:0016102">
    <property type="term" value="P:diterpenoid biosynthetic process"/>
    <property type="evidence" value="ECO:0007669"/>
    <property type="project" value="UniProtKB-ARBA"/>
</dbReference>
<evidence type="ECO:0000256" key="11">
    <source>
        <dbReference type="ARBA" id="ARBA00023033"/>
    </source>
</evidence>
<evidence type="ECO:0000313" key="15">
    <source>
        <dbReference type="Proteomes" id="UP000032180"/>
    </source>
</evidence>
<evidence type="ECO:0000256" key="3">
    <source>
        <dbReference type="ARBA" id="ARBA00010617"/>
    </source>
</evidence>
<dbReference type="Gramene" id="LPERR02G15160.1">
    <property type="protein sequence ID" value="LPERR02G15160.1"/>
    <property type="gene ID" value="LPERR02G15160"/>
</dbReference>
<keyword evidence="9 13" id="KW-0560">Oxidoreductase</keyword>
<keyword evidence="7" id="KW-0521">NADP</keyword>
<evidence type="ECO:0000256" key="10">
    <source>
        <dbReference type="ARBA" id="ARBA00023004"/>
    </source>
</evidence>
<dbReference type="SUPFAM" id="SSF48264">
    <property type="entry name" value="Cytochrome P450"/>
    <property type="match status" value="1"/>
</dbReference>
<evidence type="ECO:0000256" key="13">
    <source>
        <dbReference type="RuleBase" id="RU000461"/>
    </source>
</evidence>
<keyword evidence="10 12" id="KW-0408">Iron</keyword>
<dbReference type="InterPro" id="IPR002401">
    <property type="entry name" value="Cyt_P450_E_grp-I"/>
</dbReference>
<comment type="similarity">
    <text evidence="3 13">Belongs to the cytochrome P450 family.</text>
</comment>
<dbReference type="EnsemblPlants" id="LPERR02G15160.1">
    <property type="protein sequence ID" value="LPERR02G15160.1"/>
    <property type="gene ID" value="LPERR02G15160"/>
</dbReference>
<dbReference type="PRINTS" id="PR00385">
    <property type="entry name" value="P450"/>
</dbReference>
<dbReference type="PRINTS" id="PR00463">
    <property type="entry name" value="EP450I"/>
</dbReference>
<comment type="subcellular location">
    <subcellularLocation>
        <location evidence="2">Membrane</location>
        <topology evidence="2">Single-pass membrane protein</topology>
    </subcellularLocation>
</comment>
<dbReference type="Gene3D" id="1.10.630.10">
    <property type="entry name" value="Cytochrome P450"/>
    <property type="match status" value="1"/>
</dbReference>
<reference evidence="15" key="2">
    <citation type="submission" date="2013-12" db="EMBL/GenBank/DDBJ databases">
        <authorList>
            <person name="Yu Y."/>
            <person name="Lee S."/>
            <person name="de Baynast K."/>
            <person name="Wissotski M."/>
            <person name="Liu L."/>
            <person name="Talag J."/>
            <person name="Goicoechea J."/>
            <person name="Angelova A."/>
            <person name="Jetty R."/>
            <person name="Kudrna D."/>
            <person name="Golser W."/>
            <person name="Rivera L."/>
            <person name="Zhang J."/>
            <person name="Wing R."/>
        </authorList>
    </citation>
    <scope>NUCLEOTIDE SEQUENCE</scope>
</reference>
<dbReference type="HOGENOM" id="CLU_001570_4_1_1"/>
<reference evidence="14 15" key="1">
    <citation type="submission" date="2012-08" db="EMBL/GenBank/DDBJ databases">
        <title>Oryza genome evolution.</title>
        <authorList>
            <person name="Wing R.A."/>
        </authorList>
    </citation>
    <scope>NUCLEOTIDE SEQUENCE</scope>
</reference>
<dbReference type="InterPro" id="IPR001128">
    <property type="entry name" value="Cyt_P450"/>
</dbReference>
<proteinExistence type="inferred from homology"/>
<dbReference type="PANTHER" id="PTHR47955">
    <property type="entry name" value="CYTOCHROME P450 FAMILY 71 PROTEIN"/>
    <property type="match status" value="1"/>
</dbReference>